<proteinExistence type="predicted"/>
<gene>
    <name evidence="1" type="ORF">L873DRAFT_1846732</name>
</gene>
<evidence type="ECO:0000313" key="1">
    <source>
        <dbReference type="EMBL" id="RPA94231.1"/>
    </source>
</evidence>
<dbReference type="AlphaFoldDB" id="A0A3N4JC23"/>
<protein>
    <submittedName>
        <fullName evidence="1">Uncharacterized protein</fullName>
    </submittedName>
</protein>
<organism evidence="1 2">
    <name type="scientific">Choiromyces venosus 120613-1</name>
    <dbReference type="NCBI Taxonomy" id="1336337"/>
    <lineage>
        <taxon>Eukaryota</taxon>
        <taxon>Fungi</taxon>
        <taxon>Dikarya</taxon>
        <taxon>Ascomycota</taxon>
        <taxon>Pezizomycotina</taxon>
        <taxon>Pezizomycetes</taxon>
        <taxon>Pezizales</taxon>
        <taxon>Tuberaceae</taxon>
        <taxon>Choiromyces</taxon>
    </lineage>
</organism>
<dbReference type="EMBL" id="ML120440">
    <property type="protein sequence ID" value="RPA94231.1"/>
    <property type="molecule type" value="Genomic_DNA"/>
</dbReference>
<dbReference type="Proteomes" id="UP000276215">
    <property type="component" value="Unassembled WGS sequence"/>
</dbReference>
<accession>A0A3N4JC23</accession>
<name>A0A3N4JC23_9PEZI</name>
<evidence type="ECO:0000313" key="2">
    <source>
        <dbReference type="Proteomes" id="UP000276215"/>
    </source>
</evidence>
<keyword evidence="2" id="KW-1185">Reference proteome</keyword>
<reference evidence="1 2" key="1">
    <citation type="journal article" date="2018" name="Nat. Ecol. Evol.">
        <title>Pezizomycetes genomes reveal the molecular basis of ectomycorrhizal truffle lifestyle.</title>
        <authorList>
            <person name="Murat C."/>
            <person name="Payen T."/>
            <person name="Noel B."/>
            <person name="Kuo A."/>
            <person name="Morin E."/>
            <person name="Chen J."/>
            <person name="Kohler A."/>
            <person name="Krizsan K."/>
            <person name="Balestrini R."/>
            <person name="Da Silva C."/>
            <person name="Montanini B."/>
            <person name="Hainaut M."/>
            <person name="Levati E."/>
            <person name="Barry K.W."/>
            <person name="Belfiori B."/>
            <person name="Cichocki N."/>
            <person name="Clum A."/>
            <person name="Dockter R.B."/>
            <person name="Fauchery L."/>
            <person name="Guy J."/>
            <person name="Iotti M."/>
            <person name="Le Tacon F."/>
            <person name="Lindquist E.A."/>
            <person name="Lipzen A."/>
            <person name="Malagnac F."/>
            <person name="Mello A."/>
            <person name="Molinier V."/>
            <person name="Miyauchi S."/>
            <person name="Poulain J."/>
            <person name="Riccioni C."/>
            <person name="Rubini A."/>
            <person name="Sitrit Y."/>
            <person name="Splivallo R."/>
            <person name="Traeger S."/>
            <person name="Wang M."/>
            <person name="Zifcakova L."/>
            <person name="Wipf D."/>
            <person name="Zambonelli A."/>
            <person name="Paolocci F."/>
            <person name="Nowrousian M."/>
            <person name="Ottonello S."/>
            <person name="Baldrian P."/>
            <person name="Spatafora J.W."/>
            <person name="Henrissat B."/>
            <person name="Nagy L.G."/>
            <person name="Aury J.M."/>
            <person name="Wincker P."/>
            <person name="Grigoriev I.V."/>
            <person name="Bonfante P."/>
            <person name="Martin F.M."/>
        </authorList>
    </citation>
    <scope>NUCLEOTIDE SEQUENCE [LARGE SCALE GENOMIC DNA]</scope>
    <source>
        <strain evidence="1 2">120613-1</strain>
    </source>
</reference>
<sequence>MADCLFFDRASESIVTEFIDYMTMRGRYGQAEFWDTVSAISTDARGQNLEPDVFMVWDLMGSRSERSNLAFLATRPQDDTILLESPAITIEEDDILSPEDFVQEAHHWLDDMPNPVLQDELTEDFVSTLDDLFDQHSDLVYDLAWAHGQERVWHEEDFFSVTVEFLEGDNIDEVMRREVLQATEGYWWDV</sequence>